<organism evidence="2 3">
    <name type="scientific">Pocillopora meandrina</name>
    <dbReference type="NCBI Taxonomy" id="46732"/>
    <lineage>
        <taxon>Eukaryota</taxon>
        <taxon>Metazoa</taxon>
        <taxon>Cnidaria</taxon>
        <taxon>Anthozoa</taxon>
        <taxon>Hexacorallia</taxon>
        <taxon>Scleractinia</taxon>
        <taxon>Astrocoeniina</taxon>
        <taxon>Pocilloporidae</taxon>
        <taxon>Pocillopora</taxon>
    </lineage>
</organism>
<keyword evidence="1" id="KW-0472">Membrane</keyword>
<sequence>MKCKGEHYSNSLSYKYLHLHLSTLEDRHQTMGVSFCISVLIVFIWSNLTFGPVQSRSFSGIPDESKLTGQIMVGLCLRRCGLSFQAFNAKIYREELPLDHFCYTKCIGKEGKHNSSVKERNHLFNPHNTPSFERIKRDASNSVKNQTSSNTSVVPNGERIKPTSFNAFGRKWLQKCLMNKPRAEKSFTADDVKVTYEELNSTGRYIATLSWTPFDIQAANWTGYGIIYELLDPSSPSQRVYGLCQELDKNATNFAITNSSYGLKNGSSIAHYITSLPYPVEIPFYSLFTCKVPKPCFTFSNQPTTRTGYAIQFTAQRRLKSTGGDEKSVTNMAAAISSTCAVVLILFSLSSSTSVSFIA</sequence>
<dbReference type="Proteomes" id="UP001159428">
    <property type="component" value="Unassembled WGS sequence"/>
</dbReference>
<evidence type="ECO:0000313" key="2">
    <source>
        <dbReference type="EMBL" id="CAH3037692.1"/>
    </source>
</evidence>
<keyword evidence="1" id="KW-1133">Transmembrane helix</keyword>
<feature type="transmembrane region" description="Helical" evidence="1">
    <location>
        <begin position="31"/>
        <end position="50"/>
    </location>
</feature>
<dbReference type="EMBL" id="CALNXJ010000004">
    <property type="protein sequence ID" value="CAH3037692.1"/>
    <property type="molecule type" value="Genomic_DNA"/>
</dbReference>
<keyword evidence="1" id="KW-0812">Transmembrane</keyword>
<keyword evidence="3" id="KW-1185">Reference proteome</keyword>
<protein>
    <submittedName>
        <fullName evidence="2">Uncharacterized protein</fullName>
    </submittedName>
</protein>
<evidence type="ECO:0000313" key="3">
    <source>
        <dbReference type="Proteomes" id="UP001159428"/>
    </source>
</evidence>
<proteinExistence type="predicted"/>
<gene>
    <name evidence="2" type="ORF">PMEA_00021301</name>
</gene>
<accession>A0AAU9VTQ1</accession>
<dbReference type="AlphaFoldDB" id="A0AAU9VTQ1"/>
<name>A0AAU9VTQ1_9CNID</name>
<reference evidence="2 3" key="1">
    <citation type="submission" date="2022-05" db="EMBL/GenBank/DDBJ databases">
        <authorList>
            <consortium name="Genoscope - CEA"/>
            <person name="William W."/>
        </authorList>
    </citation>
    <scope>NUCLEOTIDE SEQUENCE [LARGE SCALE GENOMIC DNA]</scope>
</reference>
<evidence type="ECO:0000256" key="1">
    <source>
        <dbReference type="SAM" id="Phobius"/>
    </source>
</evidence>
<comment type="caution">
    <text evidence="2">The sequence shown here is derived from an EMBL/GenBank/DDBJ whole genome shotgun (WGS) entry which is preliminary data.</text>
</comment>